<gene>
    <name evidence="1" type="ORF">ACH5RR_001146</name>
</gene>
<organism evidence="1 2">
    <name type="scientific">Cinchona calisaya</name>
    <dbReference type="NCBI Taxonomy" id="153742"/>
    <lineage>
        <taxon>Eukaryota</taxon>
        <taxon>Viridiplantae</taxon>
        <taxon>Streptophyta</taxon>
        <taxon>Embryophyta</taxon>
        <taxon>Tracheophyta</taxon>
        <taxon>Spermatophyta</taxon>
        <taxon>Magnoliopsida</taxon>
        <taxon>eudicotyledons</taxon>
        <taxon>Gunneridae</taxon>
        <taxon>Pentapetalae</taxon>
        <taxon>asterids</taxon>
        <taxon>lamiids</taxon>
        <taxon>Gentianales</taxon>
        <taxon>Rubiaceae</taxon>
        <taxon>Cinchonoideae</taxon>
        <taxon>Cinchoneae</taxon>
        <taxon>Cinchona</taxon>
    </lineage>
</organism>
<accession>A0ABD3B2L0</accession>
<name>A0ABD3B2L0_9GENT</name>
<reference evidence="1 2" key="1">
    <citation type="submission" date="2024-11" db="EMBL/GenBank/DDBJ databases">
        <title>A near-complete genome assembly of Cinchona calisaya.</title>
        <authorList>
            <person name="Lian D.C."/>
            <person name="Zhao X.W."/>
            <person name="Wei L."/>
        </authorList>
    </citation>
    <scope>NUCLEOTIDE SEQUENCE [LARGE SCALE GENOMIC DNA]</scope>
    <source>
        <tissue evidence="1">Nenye</tissue>
    </source>
</reference>
<dbReference type="AlphaFoldDB" id="A0ABD3B2L0"/>
<evidence type="ECO:0000313" key="1">
    <source>
        <dbReference type="EMBL" id="KAL3537780.1"/>
    </source>
</evidence>
<evidence type="ECO:0000313" key="2">
    <source>
        <dbReference type="Proteomes" id="UP001630127"/>
    </source>
</evidence>
<sequence>MRIQFIHMFMSLDPFGSGECVTLGRALWDDHHDRFRTKKKKVINGGEVLDSLSDLDEVSRFPHSREWDTGILCAFLNSIKDGAGEMAVEMSSSRSMSGIRRTSCKRKNYPVTRTM</sequence>
<keyword evidence="2" id="KW-1185">Reference proteome</keyword>
<comment type="caution">
    <text evidence="1">The sequence shown here is derived from an EMBL/GenBank/DDBJ whole genome shotgun (WGS) entry which is preliminary data.</text>
</comment>
<dbReference type="Proteomes" id="UP001630127">
    <property type="component" value="Unassembled WGS sequence"/>
</dbReference>
<protein>
    <submittedName>
        <fullName evidence="1">Uncharacterized protein</fullName>
    </submittedName>
</protein>
<dbReference type="EMBL" id="JBJUIK010000001">
    <property type="protein sequence ID" value="KAL3537780.1"/>
    <property type="molecule type" value="Genomic_DNA"/>
</dbReference>
<proteinExistence type="predicted"/>